<keyword evidence="2" id="KW-1185">Reference proteome</keyword>
<dbReference type="CDD" id="cd07067">
    <property type="entry name" value="HP_PGM_like"/>
    <property type="match status" value="1"/>
</dbReference>
<dbReference type="InterPro" id="IPR013078">
    <property type="entry name" value="His_Pase_superF_clade-1"/>
</dbReference>
<dbReference type="AlphaFoldDB" id="A0A1H4YVS9"/>
<reference evidence="2" key="1">
    <citation type="submission" date="2016-10" db="EMBL/GenBank/DDBJ databases">
        <authorList>
            <person name="Varghese N."/>
            <person name="Submissions S."/>
        </authorList>
    </citation>
    <scope>NUCLEOTIDE SEQUENCE [LARGE SCALE GENOMIC DNA]</scope>
    <source>
        <strain evidence="2">DSM 22017</strain>
    </source>
</reference>
<gene>
    <name evidence="1" type="ORF">SAMN04489844_3924</name>
</gene>
<dbReference type="SMART" id="SM00855">
    <property type="entry name" value="PGAM"/>
    <property type="match status" value="1"/>
</dbReference>
<dbReference type="RefSeq" id="WP_090971286.1">
    <property type="nucleotide sequence ID" value="NZ_FNRT01000002.1"/>
</dbReference>
<dbReference type="Gene3D" id="3.40.50.1240">
    <property type="entry name" value="Phosphoglycerate mutase-like"/>
    <property type="match status" value="1"/>
</dbReference>
<dbReference type="PANTHER" id="PTHR47623">
    <property type="entry name" value="OS09G0287300 PROTEIN"/>
    <property type="match status" value="1"/>
</dbReference>
<dbReference type="SUPFAM" id="SSF53254">
    <property type="entry name" value="Phosphoglycerate mutase-like"/>
    <property type="match status" value="1"/>
</dbReference>
<dbReference type="PANTHER" id="PTHR47623:SF1">
    <property type="entry name" value="OS09G0287300 PROTEIN"/>
    <property type="match status" value="1"/>
</dbReference>
<proteinExistence type="predicted"/>
<dbReference type="STRING" id="402596.SAMN04489844_3924"/>
<dbReference type="EMBL" id="FNRT01000002">
    <property type="protein sequence ID" value="SED21110.1"/>
    <property type="molecule type" value="Genomic_DNA"/>
</dbReference>
<dbReference type="Proteomes" id="UP000198742">
    <property type="component" value="Unassembled WGS sequence"/>
</dbReference>
<dbReference type="OrthoDB" id="9810154at2"/>
<dbReference type="InterPro" id="IPR029033">
    <property type="entry name" value="His_PPase_superfam"/>
</dbReference>
<name>A0A1H4YVS9_9ACTN</name>
<accession>A0A1H4YVS9</accession>
<sequence>MQESGSPDPTGGRTDTVRRLVIMRHAKAESVAPSDHERALAPLGRADAAAAGRWLADQGLVPDAALVSDAQRTRDTWAELSVAAGWDCEPDFSAALYAAGADSAFDLIDETDPAVGTLVVVGHNPTMAYVAELLDDGEGDDEASTAMITRGFPTAALAVFEVDVAWADLGPGTGRLHAFHVVDG</sequence>
<evidence type="ECO:0000313" key="1">
    <source>
        <dbReference type="EMBL" id="SED21110.1"/>
    </source>
</evidence>
<protein>
    <submittedName>
        <fullName evidence="1">Phosphohistidine phosphatase</fullName>
    </submittedName>
</protein>
<evidence type="ECO:0000313" key="2">
    <source>
        <dbReference type="Proteomes" id="UP000198742"/>
    </source>
</evidence>
<organism evidence="1 2">
    <name type="scientific">Nocardioides exalbidus</name>
    <dbReference type="NCBI Taxonomy" id="402596"/>
    <lineage>
        <taxon>Bacteria</taxon>
        <taxon>Bacillati</taxon>
        <taxon>Actinomycetota</taxon>
        <taxon>Actinomycetes</taxon>
        <taxon>Propionibacteriales</taxon>
        <taxon>Nocardioidaceae</taxon>
        <taxon>Nocardioides</taxon>
    </lineage>
</organism>
<dbReference type="Pfam" id="PF00300">
    <property type="entry name" value="His_Phos_1"/>
    <property type="match status" value="1"/>
</dbReference>